<gene>
    <name evidence="2" type="ORF">IDJ76_00865</name>
</gene>
<proteinExistence type="predicted"/>
<keyword evidence="3" id="KW-1185">Reference proteome</keyword>
<dbReference type="EMBL" id="JACWMX010000001">
    <property type="protein sequence ID" value="MBD1391635.1"/>
    <property type="molecule type" value="Genomic_DNA"/>
</dbReference>
<dbReference type="RefSeq" id="WP_191159762.1">
    <property type="nucleotide sequence ID" value="NZ_JACWMX010000001.1"/>
</dbReference>
<dbReference type="Proteomes" id="UP000619078">
    <property type="component" value="Unassembled WGS sequence"/>
</dbReference>
<keyword evidence="1" id="KW-1133">Transmembrane helix</keyword>
<dbReference type="AlphaFoldDB" id="A0A926NPR0"/>
<protein>
    <submittedName>
        <fullName evidence="2">Uncharacterized protein</fullName>
    </submittedName>
</protein>
<comment type="caution">
    <text evidence="2">The sequence shown here is derived from an EMBL/GenBank/DDBJ whole genome shotgun (WGS) entry which is preliminary data.</text>
</comment>
<keyword evidence="1" id="KW-0812">Transmembrane</keyword>
<evidence type="ECO:0000313" key="3">
    <source>
        <dbReference type="Proteomes" id="UP000619078"/>
    </source>
</evidence>
<sequence length="116" mass="13032">MTAAIFNKYSYLRIASGIILILLIGYKIVSPLVSHLRATIKVSALASQSTDNNAEKKAEINNYTEKEFVNSVDNQLDHKRFYTDIAHVTAYQNNYCSSHFSTITTPPPDCYLQPTV</sequence>
<organism evidence="2 3">
    <name type="scientific">Mucilaginibacter glaciei</name>
    <dbReference type="NCBI Taxonomy" id="2772109"/>
    <lineage>
        <taxon>Bacteria</taxon>
        <taxon>Pseudomonadati</taxon>
        <taxon>Bacteroidota</taxon>
        <taxon>Sphingobacteriia</taxon>
        <taxon>Sphingobacteriales</taxon>
        <taxon>Sphingobacteriaceae</taxon>
        <taxon>Mucilaginibacter</taxon>
    </lineage>
</organism>
<feature type="transmembrane region" description="Helical" evidence="1">
    <location>
        <begin position="12"/>
        <end position="29"/>
    </location>
</feature>
<reference evidence="2" key="1">
    <citation type="submission" date="2020-09" db="EMBL/GenBank/DDBJ databases">
        <title>Novel species of Mucilaginibacter isolated from a glacier on the Tibetan Plateau.</title>
        <authorList>
            <person name="Liu Q."/>
            <person name="Xin Y.-H."/>
        </authorList>
    </citation>
    <scope>NUCLEOTIDE SEQUENCE</scope>
    <source>
        <strain evidence="2">ZB1P21</strain>
    </source>
</reference>
<evidence type="ECO:0000256" key="1">
    <source>
        <dbReference type="SAM" id="Phobius"/>
    </source>
</evidence>
<keyword evidence="1" id="KW-0472">Membrane</keyword>
<name>A0A926NPR0_9SPHI</name>
<evidence type="ECO:0000313" key="2">
    <source>
        <dbReference type="EMBL" id="MBD1391635.1"/>
    </source>
</evidence>
<accession>A0A926NPR0</accession>